<keyword evidence="3" id="KW-1185">Reference proteome</keyword>
<evidence type="ECO:0000256" key="1">
    <source>
        <dbReference type="SAM" id="Phobius"/>
    </source>
</evidence>
<dbReference type="STRING" id="442899.SAMN05720591_11922"/>
<comment type="caution">
    <text evidence="2">The sequence shown here is derived from an EMBL/GenBank/DDBJ whole genome shotgun (WGS) entry which is preliminary data.</text>
</comment>
<dbReference type="InterPro" id="IPR008928">
    <property type="entry name" value="6-hairpin_glycosidase_sf"/>
</dbReference>
<dbReference type="GO" id="GO:0005975">
    <property type="term" value="P:carbohydrate metabolic process"/>
    <property type="evidence" value="ECO:0007669"/>
    <property type="project" value="InterPro"/>
</dbReference>
<dbReference type="Gene3D" id="1.50.10.10">
    <property type="match status" value="1"/>
</dbReference>
<dbReference type="AlphaFoldDB" id="A0A511X2G4"/>
<dbReference type="EMBL" id="BJYE01000019">
    <property type="protein sequence ID" value="GEN57136.1"/>
    <property type="molecule type" value="Genomic_DNA"/>
</dbReference>
<dbReference type="InterPro" id="IPR012341">
    <property type="entry name" value="6hp_glycosidase-like_sf"/>
</dbReference>
<feature type="transmembrane region" description="Helical" evidence="1">
    <location>
        <begin position="12"/>
        <end position="33"/>
    </location>
</feature>
<protein>
    <recommendedName>
        <fullName evidence="4">Glycoside transferase</fullName>
    </recommendedName>
</protein>
<keyword evidence="1" id="KW-1133">Transmembrane helix</keyword>
<proteinExistence type="predicted"/>
<dbReference type="Proteomes" id="UP000321400">
    <property type="component" value="Unassembled WGS sequence"/>
</dbReference>
<keyword evidence="1" id="KW-0812">Transmembrane</keyword>
<dbReference type="SUPFAM" id="SSF48208">
    <property type="entry name" value="Six-hairpin glycosidases"/>
    <property type="match status" value="1"/>
</dbReference>
<gene>
    <name evidence="2" type="ORF">HAL01_16000</name>
</gene>
<evidence type="ECO:0000313" key="2">
    <source>
        <dbReference type="EMBL" id="GEN57136.1"/>
    </source>
</evidence>
<evidence type="ECO:0000313" key="3">
    <source>
        <dbReference type="Proteomes" id="UP000321400"/>
    </source>
</evidence>
<keyword evidence="1" id="KW-0472">Membrane</keyword>
<evidence type="ECO:0008006" key="4">
    <source>
        <dbReference type="Google" id="ProtNLM"/>
    </source>
</evidence>
<name>A0A511X2G4_9BACI</name>
<reference evidence="2 3" key="1">
    <citation type="submission" date="2019-07" db="EMBL/GenBank/DDBJ databases">
        <title>Whole genome shotgun sequence of Halolactibacillus alkaliphilus NBRC 103919.</title>
        <authorList>
            <person name="Hosoyama A."/>
            <person name="Uohara A."/>
            <person name="Ohji S."/>
            <person name="Ichikawa N."/>
        </authorList>
    </citation>
    <scope>NUCLEOTIDE SEQUENCE [LARGE SCALE GENOMIC DNA]</scope>
    <source>
        <strain evidence="2 3">NBRC 103919</strain>
    </source>
</reference>
<accession>A0A511X2G4</accession>
<organism evidence="2 3">
    <name type="scientific">Halolactibacillus alkaliphilus</name>
    <dbReference type="NCBI Taxonomy" id="442899"/>
    <lineage>
        <taxon>Bacteria</taxon>
        <taxon>Bacillati</taxon>
        <taxon>Bacillota</taxon>
        <taxon>Bacilli</taxon>
        <taxon>Bacillales</taxon>
        <taxon>Bacillaceae</taxon>
        <taxon>Halolactibacillus</taxon>
    </lineage>
</organism>
<sequence length="337" mass="39188">MSRMISIKKKQYRPRVALAIVTLIILGGIIFLYQHAQKPNPIDVVQIYYETERGTLRAYPDGGEELSESMGQYLYYLQSIGEEALFSQAYQVVIEHFLEGDFIKWRTESTSVDALVDTLRIVEALQLAANRFDNDTYEDAARVYLSAIETFHNHQGIYVDFYDWEYDIKASTVHLSYQNIPIVQQLNYDKEAYHSLFISAEGQPFFSEIYDVTTGMFEKKEEVHLVDQLLVAQAYLALFQRKPDAFHQWLIDEYMTQGELKGRYNRETLQPTVEFSSLAVNGLLLEYLLLTGEDDLSRNVYKDIDSHLKKLERKGYENVHIFDYLIAVQAKEIFLSN</sequence>